<dbReference type="Gene3D" id="1.10.1790.10">
    <property type="entry name" value="PRD domain"/>
    <property type="match status" value="2"/>
</dbReference>
<dbReference type="InterPro" id="IPR050661">
    <property type="entry name" value="BglG_antiterminators"/>
</dbReference>
<protein>
    <submittedName>
        <fullName evidence="3">Transcription antiterminator BglG</fullName>
    </submittedName>
</protein>
<sequence>MSESNPFMIQRVISNNAVLVSLENSNKEIVLMGKGLGFGAKTGMTLLPSDPRIEKKFRIDGEESRNQFKALAEQVDPKVLDVSQEIISLITTEFNSELNEQIFIALPSHIQFALYRLENQIDIANPFIYEIQALHSKEFALAQKAADLIEKKFNIDIPETEVGFLAMHIQSAVCHISVGNIVKWTHVIQDAVALIEEERGFKIPRSSLDYIRLITHLRFAIERLTDGQKSPNPFVSQLRDLKEEYALGLKIGKLLEERLGVSVSDDEIGYVVMHLYRLFQHYGKKG</sequence>
<dbReference type="Pfam" id="PF03123">
    <property type="entry name" value="CAT_RBD"/>
    <property type="match status" value="1"/>
</dbReference>
<dbReference type="SUPFAM" id="SSF50151">
    <property type="entry name" value="SacY-like RNA-binding domain"/>
    <property type="match status" value="1"/>
</dbReference>
<dbReference type="PROSITE" id="PS51372">
    <property type="entry name" value="PRD_2"/>
    <property type="match status" value="2"/>
</dbReference>
<name>A0A1T2XJN0_9BACL</name>
<dbReference type="SMART" id="SM01061">
    <property type="entry name" value="CAT_RBD"/>
    <property type="match status" value="1"/>
</dbReference>
<evidence type="ECO:0000313" key="3">
    <source>
        <dbReference type="EMBL" id="OPA80087.1"/>
    </source>
</evidence>
<gene>
    <name evidence="3" type="ORF">BVG16_04875</name>
</gene>
<feature type="domain" description="PRD" evidence="2">
    <location>
        <begin position="74"/>
        <end position="179"/>
    </location>
</feature>
<dbReference type="PANTHER" id="PTHR30185:SF16">
    <property type="entry name" value="PROTEIN GLCT"/>
    <property type="match status" value="1"/>
</dbReference>
<keyword evidence="1" id="KW-0677">Repeat</keyword>
<reference evidence="3 4" key="1">
    <citation type="submission" date="2017-01" db="EMBL/GenBank/DDBJ databases">
        <title>Genome analysis of Paenibacillus selenitrireducens ES3-24.</title>
        <authorList>
            <person name="Xu D."/>
            <person name="Yao R."/>
            <person name="Zheng S."/>
        </authorList>
    </citation>
    <scope>NUCLEOTIDE SEQUENCE [LARGE SCALE GENOMIC DNA]</scope>
    <source>
        <strain evidence="3 4">ES3-24</strain>
    </source>
</reference>
<dbReference type="InterPro" id="IPR011608">
    <property type="entry name" value="PRD"/>
</dbReference>
<dbReference type="SUPFAM" id="SSF63520">
    <property type="entry name" value="PTS-regulatory domain, PRD"/>
    <property type="match status" value="2"/>
</dbReference>
<dbReference type="Proteomes" id="UP000190188">
    <property type="component" value="Unassembled WGS sequence"/>
</dbReference>
<dbReference type="Gene3D" id="2.30.24.10">
    <property type="entry name" value="CAT RNA-binding domain"/>
    <property type="match status" value="1"/>
</dbReference>
<dbReference type="InterPro" id="IPR036650">
    <property type="entry name" value="CAT_RNA-bd_dom_sf"/>
</dbReference>
<dbReference type="AlphaFoldDB" id="A0A1T2XJN0"/>
<comment type="caution">
    <text evidence="3">The sequence shown here is derived from an EMBL/GenBank/DDBJ whole genome shotgun (WGS) entry which is preliminary data.</text>
</comment>
<dbReference type="EMBL" id="MSZX01000002">
    <property type="protein sequence ID" value="OPA80087.1"/>
    <property type="molecule type" value="Genomic_DNA"/>
</dbReference>
<keyword evidence="4" id="KW-1185">Reference proteome</keyword>
<proteinExistence type="predicted"/>
<dbReference type="GO" id="GO:0006355">
    <property type="term" value="P:regulation of DNA-templated transcription"/>
    <property type="evidence" value="ECO:0007669"/>
    <property type="project" value="InterPro"/>
</dbReference>
<accession>A0A1T2XJN0</accession>
<dbReference type="OrthoDB" id="9813552at2"/>
<dbReference type="GO" id="GO:0003723">
    <property type="term" value="F:RNA binding"/>
    <property type="evidence" value="ECO:0007669"/>
    <property type="project" value="InterPro"/>
</dbReference>
<organism evidence="3 4">
    <name type="scientific">Paenibacillus selenitireducens</name>
    <dbReference type="NCBI Taxonomy" id="1324314"/>
    <lineage>
        <taxon>Bacteria</taxon>
        <taxon>Bacillati</taxon>
        <taxon>Bacillota</taxon>
        <taxon>Bacilli</taxon>
        <taxon>Bacillales</taxon>
        <taxon>Paenibacillaceae</taxon>
        <taxon>Paenibacillus</taxon>
    </lineage>
</organism>
<evidence type="ECO:0000256" key="1">
    <source>
        <dbReference type="ARBA" id="ARBA00022737"/>
    </source>
</evidence>
<dbReference type="PANTHER" id="PTHR30185">
    <property type="entry name" value="CRYPTIC BETA-GLUCOSIDE BGL OPERON ANTITERMINATOR"/>
    <property type="match status" value="1"/>
</dbReference>
<evidence type="ECO:0000259" key="2">
    <source>
        <dbReference type="PROSITE" id="PS51372"/>
    </source>
</evidence>
<dbReference type="InterPro" id="IPR004341">
    <property type="entry name" value="CAT_RNA-bd_dom"/>
</dbReference>
<dbReference type="InterPro" id="IPR036634">
    <property type="entry name" value="PRD_sf"/>
</dbReference>
<dbReference type="Pfam" id="PF00874">
    <property type="entry name" value="PRD"/>
    <property type="match status" value="2"/>
</dbReference>
<feature type="domain" description="PRD" evidence="2">
    <location>
        <begin position="180"/>
        <end position="285"/>
    </location>
</feature>
<dbReference type="STRING" id="1324314.BVG16_04875"/>
<dbReference type="RefSeq" id="WP_078497432.1">
    <property type="nucleotide sequence ID" value="NZ_MSZX01000002.1"/>
</dbReference>
<evidence type="ECO:0000313" key="4">
    <source>
        <dbReference type="Proteomes" id="UP000190188"/>
    </source>
</evidence>